<dbReference type="Pfam" id="PF23598">
    <property type="entry name" value="LRR_14"/>
    <property type="match status" value="1"/>
</dbReference>
<keyword evidence="5 12" id="KW-0812">Transmembrane</keyword>
<keyword evidence="10" id="KW-0675">Receptor</keyword>
<dbReference type="PRINTS" id="PR00019">
    <property type="entry name" value="LEURICHRPT"/>
</dbReference>
<dbReference type="InterPro" id="IPR003591">
    <property type="entry name" value="Leu-rich_rpt_typical-subtyp"/>
</dbReference>
<dbReference type="Pfam" id="PF08263">
    <property type="entry name" value="LRRNT_2"/>
    <property type="match status" value="1"/>
</dbReference>
<dbReference type="Pfam" id="PF13855">
    <property type="entry name" value="LRR_8"/>
    <property type="match status" value="1"/>
</dbReference>
<dbReference type="FunFam" id="3.80.10.10:FF:000041">
    <property type="entry name" value="LRR receptor-like serine/threonine-protein kinase ERECTA"/>
    <property type="match status" value="1"/>
</dbReference>
<evidence type="ECO:0000256" key="8">
    <source>
        <dbReference type="ARBA" id="ARBA00022989"/>
    </source>
</evidence>
<evidence type="ECO:0000256" key="3">
    <source>
        <dbReference type="ARBA" id="ARBA00022475"/>
    </source>
</evidence>
<keyword evidence="7" id="KW-0677">Repeat</keyword>
<evidence type="ECO:0000256" key="13">
    <source>
        <dbReference type="SAM" id="SignalP"/>
    </source>
</evidence>
<evidence type="ECO:0000313" key="16">
    <source>
        <dbReference type="EMBL" id="SPC87590.1"/>
    </source>
</evidence>
<keyword evidence="8 12" id="KW-1133">Transmembrane helix</keyword>
<evidence type="ECO:0000256" key="5">
    <source>
        <dbReference type="ARBA" id="ARBA00022692"/>
    </source>
</evidence>
<keyword evidence="9 12" id="KW-0472">Membrane</keyword>
<evidence type="ECO:0000256" key="12">
    <source>
        <dbReference type="SAM" id="Phobius"/>
    </source>
</evidence>
<gene>
    <name evidence="16" type="ORF">FSB_LOCUS15472</name>
</gene>
<dbReference type="SMART" id="SM00369">
    <property type="entry name" value="LRR_TYP"/>
    <property type="match status" value="9"/>
</dbReference>
<feature type="signal peptide" evidence="13">
    <location>
        <begin position="1"/>
        <end position="22"/>
    </location>
</feature>
<dbReference type="Pfam" id="PF00560">
    <property type="entry name" value="LRR_1"/>
    <property type="match status" value="5"/>
</dbReference>
<evidence type="ECO:0000259" key="14">
    <source>
        <dbReference type="Pfam" id="PF08263"/>
    </source>
</evidence>
<organism evidence="16">
    <name type="scientific">Fagus sylvatica</name>
    <name type="common">Beechnut</name>
    <dbReference type="NCBI Taxonomy" id="28930"/>
    <lineage>
        <taxon>Eukaryota</taxon>
        <taxon>Viridiplantae</taxon>
        <taxon>Streptophyta</taxon>
        <taxon>Embryophyta</taxon>
        <taxon>Tracheophyta</taxon>
        <taxon>Spermatophyta</taxon>
        <taxon>Magnoliopsida</taxon>
        <taxon>eudicotyledons</taxon>
        <taxon>Gunneridae</taxon>
        <taxon>Pentapetalae</taxon>
        <taxon>rosids</taxon>
        <taxon>fabids</taxon>
        <taxon>Fagales</taxon>
        <taxon>Fagaceae</taxon>
        <taxon>Fagus</taxon>
    </lineage>
</organism>
<evidence type="ECO:0000256" key="11">
    <source>
        <dbReference type="ARBA" id="ARBA00023180"/>
    </source>
</evidence>
<dbReference type="EMBL" id="OIVN01000932">
    <property type="protein sequence ID" value="SPC87590.1"/>
    <property type="molecule type" value="Genomic_DNA"/>
</dbReference>
<evidence type="ECO:0000256" key="2">
    <source>
        <dbReference type="ARBA" id="ARBA00009592"/>
    </source>
</evidence>
<dbReference type="SUPFAM" id="SSF52058">
    <property type="entry name" value="L domain-like"/>
    <property type="match status" value="2"/>
</dbReference>
<dbReference type="InterPro" id="IPR032675">
    <property type="entry name" value="LRR_dom_sf"/>
</dbReference>
<reference evidence="16" key="1">
    <citation type="submission" date="2018-02" db="EMBL/GenBank/DDBJ databases">
        <authorList>
            <person name="Cohen D.B."/>
            <person name="Kent A.D."/>
        </authorList>
    </citation>
    <scope>NUCLEOTIDE SEQUENCE</scope>
</reference>
<dbReference type="PANTHER" id="PTHR48061">
    <property type="entry name" value="LEUCINE-RICH REPEAT RECEPTOR PROTEIN KINASE EMS1-LIKE-RELATED"/>
    <property type="match status" value="1"/>
</dbReference>
<evidence type="ECO:0000256" key="4">
    <source>
        <dbReference type="ARBA" id="ARBA00022614"/>
    </source>
</evidence>
<dbReference type="InterPro" id="IPR001611">
    <property type="entry name" value="Leu-rich_rpt"/>
</dbReference>
<evidence type="ECO:0000256" key="9">
    <source>
        <dbReference type="ARBA" id="ARBA00023136"/>
    </source>
</evidence>
<feature type="transmembrane region" description="Helical" evidence="12">
    <location>
        <begin position="926"/>
        <end position="946"/>
    </location>
</feature>
<evidence type="ECO:0000256" key="10">
    <source>
        <dbReference type="ARBA" id="ARBA00023170"/>
    </source>
</evidence>
<keyword evidence="3" id="KW-1003">Cell membrane</keyword>
<keyword evidence="11" id="KW-0325">Glycoprotein</keyword>
<name>A0A2N9FKI2_FAGSY</name>
<evidence type="ECO:0000256" key="7">
    <source>
        <dbReference type="ARBA" id="ARBA00022737"/>
    </source>
</evidence>
<dbReference type="FunFam" id="3.80.10.10:FF:000213">
    <property type="entry name" value="Tyrosine-sulfated glycopeptide receptor 1"/>
    <property type="match status" value="1"/>
</dbReference>
<protein>
    <submittedName>
        <fullName evidence="16">Uncharacterized protein</fullName>
    </submittedName>
</protein>
<feature type="domain" description="Leucine-rich repeat-containing N-terminal plant-type" evidence="14">
    <location>
        <begin position="37"/>
        <end position="88"/>
    </location>
</feature>
<evidence type="ECO:0000256" key="6">
    <source>
        <dbReference type="ARBA" id="ARBA00022729"/>
    </source>
</evidence>
<comment type="subcellular location">
    <subcellularLocation>
        <location evidence="1">Cell membrane</location>
        <topology evidence="1">Single-pass type I membrane protein</topology>
    </subcellularLocation>
</comment>
<keyword evidence="6 13" id="KW-0732">Signal</keyword>
<dbReference type="AlphaFoldDB" id="A0A2N9FKI2"/>
<comment type="similarity">
    <text evidence="2">Belongs to the RLP family.</text>
</comment>
<evidence type="ECO:0000259" key="15">
    <source>
        <dbReference type="Pfam" id="PF23598"/>
    </source>
</evidence>
<dbReference type="FunFam" id="3.80.10.10:FF:000095">
    <property type="entry name" value="LRR receptor-like serine/threonine-protein kinase GSO1"/>
    <property type="match status" value="1"/>
</dbReference>
<keyword evidence="4" id="KW-0433">Leucine-rich repeat</keyword>
<feature type="chain" id="PRO_5014614773" evidence="13">
    <location>
        <begin position="23"/>
        <end position="962"/>
    </location>
</feature>
<accession>A0A2N9FKI2</accession>
<sequence>MESFLCYFLFIRLCFLLPLVFHAIVTNCFSSIQPLCHDDERYALLQFKESFVINKTASINPLAYPKVSSWKLGGEDRDCCSWDGVECDDDTGHVIGLDLDSSCLFGSMVSNSSLFSLAQLQRLNLADNHFNFSQIPSRLSRLSKLTYLNLSNSEFSGQIPSNISQISKLSSLDLSSNDMSYHKSLKNLVQNLTNLKVLSLSYVQILSPLPDILANLSCLTTLYLQGCGLYGEFPVGILRLPKLQVLRVSNNQDLKGYLPEFNSSSPLKILSLQITNFSGKLPTSIGKLDSLIDLDVSGCQLSGSIPSSLGNLTNLISLDLSYNTFKSSNSSLSWVGRLSKLTFLALGQIKWNMEIPLYLANLTQLRCLDLASNQITGQIPSWLANLTQLTVLRLQDNHLQGPIPSSIFELKNLECLNLYSNNLSGTVTVDMFLKFKNLTSLLLSWNNISFLPNTKPNVNATLNKFKILGLGSCNLRKFPDFLRNQDQLESIDLSSNNIHGQIPKWVWSTSKETLVYVDFSYNFLTGFDQHLGDFPWPRIQILKFYSNKLQMTLPIPPSSTLIYLIGRNMLHGEIPPLICSLSSLRSLDLSSNNFSGTLPHCLGNFSSSLNKLKLRNNSFRGIIPQICSKGSRLRMIDLSQNRFEGLVPRSLSDCRMLEILNLGSNQINDVFPSWLATLPELKVLILRSNGFHGVVGSPKTNFAFPKLHIVDLSANKFTGKLPSEYFRNWKAMEKIDVDDFTYMKSFTIIVFGYFTLFEYFFYSMRIVNKGKETEYRQIIEVFTAIDVSSNEFEGEIPELIGDLNRLQLLNLSNNHLTGHIPLSLRNLTELESLDLSQNKLSGIIPPQLTQLTFLASFNVSYNQLTGPIPHGKQFDTFENNSFIGNSGLCGNPLSKKCENPKASPPPPSSFKKDQDSWFPIEFDWKIIIMGYGSGLVIGVVIGHTMAERQQWFVRTRKRQRRR</sequence>
<evidence type="ECO:0000256" key="1">
    <source>
        <dbReference type="ARBA" id="ARBA00004251"/>
    </source>
</evidence>
<dbReference type="InterPro" id="IPR055414">
    <property type="entry name" value="LRR_R13L4/SHOC2-like"/>
</dbReference>
<dbReference type="GO" id="GO:0005886">
    <property type="term" value="C:plasma membrane"/>
    <property type="evidence" value="ECO:0007669"/>
    <property type="project" value="UniProtKB-SubCell"/>
</dbReference>
<dbReference type="PROSITE" id="PS51450">
    <property type="entry name" value="LRR"/>
    <property type="match status" value="1"/>
</dbReference>
<dbReference type="PANTHER" id="PTHR48061:SF12">
    <property type="entry name" value="DISEASE RESISTANCE LIKE PROTEIN"/>
    <property type="match status" value="1"/>
</dbReference>
<proteinExistence type="inferred from homology"/>
<dbReference type="InterPro" id="IPR013210">
    <property type="entry name" value="LRR_N_plant-typ"/>
</dbReference>
<dbReference type="SUPFAM" id="SSF52047">
    <property type="entry name" value="RNI-like"/>
    <property type="match status" value="1"/>
</dbReference>
<feature type="domain" description="Disease resistance R13L4/SHOC-2-like LRR" evidence="15">
    <location>
        <begin position="318"/>
        <end position="535"/>
    </location>
</feature>
<dbReference type="Gene3D" id="3.80.10.10">
    <property type="entry name" value="Ribonuclease Inhibitor"/>
    <property type="match status" value="4"/>
</dbReference>
<dbReference type="InterPro" id="IPR046956">
    <property type="entry name" value="RLP23-like"/>
</dbReference>